<dbReference type="PRINTS" id="PR00786">
    <property type="entry name" value="NEPRILYSIN"/>
</dbReference>
<feature type="domain" description="Peptidase M13 C-terminal" evidence="9">
    <location>
        <begin position="579"/>
        <end position="783"/>
    </location>
</feature>
<gene>
    <name evidence="11" type="ORF">LARSCL_LOCUS7180</name>
</gene>
<dbReference type="InterPro" id="IPR024079">
    <property type="entry name" value="MetalloPept_cat_dom_sf"/>
</dbReference>
<dbReference type="InterPro" id="IPR042089">
    <property type="entry name" value="Peptidase_M13_dom_2"/>
</dbReference>
<comment type="caution">
    <text evidence="11">The sequence shown here is derived from an EMBL/GenBank/DDBJ whole genome shotgun (WGS) entry which is preliminary data.</text>
</comment>
<keyword evidence="8" id="KW-1133">Transmembrane helix</keyword>
<feature type="domain" description="Peptidase M13 N-terminal" evidence="10">
    <location>
        <begin position="109"/>
        <end position="519"/>
    </location>
</feature>
<dbReference type="GO" id="GO:0004222">
    <property type="term" value="F:metalloendopeptidase activity"/>
    <property type="evidence" value="ECO:0007669"/>
    <property type="project" value="InterPro"/>
</dbReference>
<accession>A0AAV1ZRV7</accession>
<keyword evidence="4" id="KW-0479">Metal-binding</keyword>
<evidence type="ECO:0000313" key="12">
    <source>
        <dbReference type="Proteomes" id="UP001497382"/>
    </source>
</evidence>
<comment type="cofactor">
    <cofactor evidence="1">
        <name>Zn(2+)</name>
        <dbReference type="ChEBI" id="CHEBI:29105"/>
    </cofactor>
</comment>
<dbReference type="PROSITE" id="PS51885">
    <property type="entry name" value="NEPRILYSIN"/>
    <property type="match status" value="1"/>
</dbReference>
<evidence type="ECO:0000256" key="4">
    <source>
        <dbReference type="ARBA" id="ARBA00022723"/>
    </source>
</evidence>
<evidence type="ECO:0000256" key="8">
    <source>
        <dbReference type="SAM" id="Phobius"/>
    </source>
</evidence>
<dbReference type="Pfam" id="PF01431">
    <property type="entry name" value="Peptidase_M13"/>
    <property type="match status" value="1"/>
</dbReference>
<evidence type="ECO:0000256" key="2">
    <source>
        <dbReference type="ARBA" id="ARBA00007357"/>
    </source>
</evidence>
<protein>
    <recommendedName>
        <fullName evidence="13">Neprilysin</fullName>
    </recommendedName>
</protein>
<dbReference type="SUPFAM" id="SSF55486">
    <property type="entry name" value="Metalloproteases ('zincins'), catalytic domain"/>
    <property type="match status" value="1"/>
</dbReference>
<dbReference type="PANTHER" id="PTHR11733:SF133">
    <property type="entry name" value="PHOSPHATE-REGULATING NEUTRAL ENDOPEPTIDASE PHEX"/>
    <property type="match status" value="1"/>
</dbReference>
<dbReference type="Pfam" id="PF05649">
    <property type="entry name" value="Peptidase_M13_N"/>
    <property type="match status" value="1"/>
</dbReference>
<dbReference type="GO" id="GO:0046872">
    <property type="term" value="F:metal ion binding"/>
    <property type="evidence" value="ECO:0007669"/>
    <property type="project" value="UniProtKB-KW"/>
</dbReference>
<name>A0AAV1ZRV7_9ARAC</name>
<dbReference type="EMBL" id="CAXIEN010000071">
    <property type="protein sequence ID" value="CAL1273936.1"/>
    <property type="molecule type" value="Genomic_DNA"/>
</dbReference>
<keyword evidence="8" id="KW-0812">Transmembrane</keyword>
<evidence type="ECO:0000259" key="9">
    <source>
        <dbReference type="Pfam" id="PF01431"/>
    </source>
</evidence>
<evidence type="ECO:0000256" key="7">
    <source>
        <dbReference type="ARBA" id="ARBA00023049"/>
    </source>
</evidence>
<keyword evidence="8" id="KW-0472">Membrane</keyword>
<feature type="transmembrane region" description="Helical" evidence="8">
    <location>
        <begin position="50"/>
        <end position="72"/>
    </location>
</feature>
<evidence type="ECO:0000256" key="5">
    <source>
        <dbReference type="ARBA" id="ARBA00022801"/>
    </source>
</evidence>
<evidence type="ECO:0000256" key="1">
    <source>
        <dbReference type="ARBA" id="ARBA00001947"/>
    </source>
</evidence>
<dbReference type="PANTHER" id="PTHR11733">
    <property type="entry name" value="ZINC METALLOPROTEASE FAMILY M13 NEPRILYSIN-RELATED"/>
    <property type="match status" value="1"/>
</dbReference>
<evidence type="ECO:0008006" key="13">
    <source>
        <dbReference type="Google" id="ProtNLM"/>
    </source>
</evidence>
<dbReference type="CDD" id="cd08662">
    <property type="entry name" value="M13"/>
    <property type="match status" value="1"/>
</dbReference>
<keyword evidence="12" id="KW-1185">Reference proteome</keyword>
<dbReference type="GO" id="GO:0005886">
    <property type="term" value="C:plasma membrane"/>
    <property type="evidence" value="ECO:0007669"/>
    <property type="project" value="TreeGrafter"/>
</dbReference>
<keyword evidence="5" id="KW-0378">Hydrolase</keyword>
<evidence type="ECO:0000256" key="3">
    <source>
        <dbReference type="ARBA" id="ARBA00022670"/>
    </source>
</evidence>
<reference evidence="11 12" key="1">
    <citation type="submission" date="2024-04" db="EMBL/GenBank/DDBJ databases">
        <authorList>
            <person name="Rising A."/>
            <person name="Reimegard J."/>
            <person name="Sonavane S."/>
            <person name="Akerstrom W."/>
            <person name="Nylinder S."/>
            <person name="Hedman E."/>
            <person name="Kallberg Y."/>
        </authorList>
    </citation>
    <scope>NUCLEOTIDE SEQUENCE [LARGE SCALE GENOMIC DNA]</scope>
</reference>
<evidence type="ECO:0000256" key="6">
    <source>
        <dbReference type="ARBA" id="ARBA00022833"/>
    </source>
</evidence>
<evidence type="ECO:0000313" key="11">
    <source>
        <dbReference type="EMBL" id="CAL1273936.1"/>
    </source>
</evidence>
<evidence type="ECO:0000259" key="10">
    <source>
        <dbReference type="Pfam" id="PF05649"/>
    </source>
</evidence>
<dbReference type="AlphaFoldDB" id="A0AAV1ZRV7"/>
<dbReference type="InterPro" id="IPR000718">
    <property type="entry name" value="Peptidase_M13"/>
</dbReference>
<keyword evidence="3" id="KW-0645">Protease</keyword>
<keyword evidence="7" id="KW-0482">Metalloprotease</keyword>
<dbReference type="Gene3D" id="3.40.390.10">
    <property type="entry name" value="Collagenase (Catalytic Domain)"/>
    <property type="match status" value="1"/>
</dbReference>
<dbReference type="GO" id="GO:0016485">
    <property type="term" value="P:protein processing"/>
    <property type="evidence" value="ECO:0007669"/>
    <property type="project" value="TreeGrafter"/>
</dbReference>
<organism evidence="11 12">
    <name type="scientific">Larinioides sclopetarius</name>
    <dbReference type="NCBI Taxonomy" id="280406"/>
    <lineage>
        <taxon>Eukaryota</taxon>
        <taxon>Metazoa</taxon>
        <taxon>Ecdysozoa</taxon>
        <taxon>Arthropoda</taxon>
        <taxon>Chelicerata</taxon>
        <taxon>Arachnida</taxon>
        <taxon>Araneae</taxon>
        <taxon>Araneomorphae</taxon>
        <taxon>Entelegynae</taxon>
        <taxon>Araneoidea</taxon>
        <taxon>Araneidae</taxon>
        <taxon>Larinioides</taxon>
    </lineage>
</organism>
<sequence>MIGQRSVDAQSKATLDGTKLEENTHVHVEPISNGFRNCIWWNQRSSFERILVILCLLFFILCATLVIVNVIIQGRLRIAERIASGTCLSKECILAASRMLDKMDPTVEPCDNFYQFACGNYLSRNTVPDDHYLKSTIQTMQDDMYVTLKKLVEQPVKPNDTEAILKVKRLYTSCMNTISLYPVTGSIEDGSVKVLLELLTDYGIGEWPILNHKWNKSKVDLEWRLAMLHVHQVQPFFHTFVAPDDRNSSVYLLHVYSGSPILNTQYYLNSSDPDYVRYMLSYKNLIAETVRLLKAPESDVKRDIDALLEFEVDFANISHEDPFDSMNETNPMDDDFVFNRVNISMLEEMIPEIKWGILLGYIFDYIGLSSEKMDLNIVLHCEKYLRHLIVLLERTSPRTVANYLTWRFVAKYLPYLDIHFRRLYYDFRREVPNLSEERTFFARWKECVNLVNEGFGMALASLYVKDEFGEDLENEIKALITSLKHAFVGGIKQQNWLDPDTKILCEEKVMALTTKLGYPRYILDPVQLDTDYSGLEISEEHFLDNILKMNRYEVIKELTKMTRTVDKERDWFVQPLVVNAFYEATGNAVIFPVGILRTPIFTPERPKYLNYGMLGVVIGHEITHGFDNSGRKFDKVGNLTQWWSDEIVEKFKEQAACFVEQYSQLPIDIVGQNVNGNQTLDDNICDNSGLKQAYRAYRNYVSEYGEEPSLPGIEYSNLQVFFLQYAQIWCEVLSKEANERYVKDNHSPGKYRANIPLINSPEFSAVFNCPSGTPMNPVKKCRLWG</sequence>
<comment type="similarity">
    <text evidence="2">Belongs to the peptidase M13 family.</text>
</comment>
<dbReference type="Proteomes" id="UP001497382">
    <property type="component" value="Unassembled WGS sequence"/>
</dbReference>
<proteinExistence type="inferred from homology"/>
<dbReference type="InterPro" id="IPR008753">
    <property type="entry name" value="Peptidase_M13_N"/>
</dbReference>
<keyword evidence="6" id="KW-0862">Zinc</keyword>
<dbReference type="Gene3D" id="1.10.1380.10">
    <property type="entry name" value="Neutral endopeptidase , domain2"/>
    <property type="match status" value="1"/>
</dbReference>
<dbReference type="InterPro" id="IPR018497">
    <property type="entry name" value="Peptidase_M13_C"/>
</dbReference>